<evidence type="ECO:0000256" key="2">
    <source>
        <dbReference type="ARBA" id="ARBA00006084"/>
    </source>
</evidence>
<dbReference type="Gene3D" id="1.25.40.190">
    <property type="entry name" value="Actin-related protein 2/3 complex subunit 5"/>
    <property type="match status" value="1"/>
</dbReference>
<evidence type="ECO:0000256" key="5">
    <source>
        <dbReference type="RuleBase" id="RU004301"/>
    </source>
</evidence>
<reference evidence="7" key="1">
    <citation type="journal article" date="2023" name="Commun. Biol.">
        <title>Genome analysis of Parmales, the sister group of diatoms, reveals the evolutionary specialization of diatoms from phago-mixotrophs to photoautotrophs.</title>
        <authorList>
            <person name="Ban H."/>
            <person name="Sato S."/>
            <person name="Yoshikawa S."/>
            <person name="Yamada K."/>
            <person name="Nakamura Y."/>
            <person name="Ichinomiya M."/>
            <person name="Sato N."/>
            <person name="Blanc-Mathieu R."/>
            <person name="Endo H."/>
            <person name="Kuwata A."/>
            <person name="Ogata H."/>
        </authorList>
    </citation>
    <scope>NUCLEOTIDE SEQUENCE [LARGE SCALE GENOMIC DNA]</scope>
    <source>
        <strain evidence="7">NIES 3699</strain>
    </source>
</reference>
<accession>A0A9W7BLZ2</accession>
<proteinExistence type="inferred from homology"/>
<dbReference type="InterPro" id="IPR036743">
    <property type="entry name" value="ARPC5_sf"/>
</dbReference>
<comment type="similarity">
    <text evidence="2 5">Belongs to the ARPC5 family.</text>
</comment>
<dbReference type="EMBL" id="BRXX01000105">
    <property type="protein sequence ID" value="GMH90345.1"/>
    <property type="molecule type" value="Genomic_DNA"/>
</dbReference>
<evidence type="ECO:0000313" key="6">
    <source>
        <dbReference type="EMBL" id="GMH90345.1"/>
    </source>
</evidence>
<dbReference type="SUPFAM" id="SSF69103">
    <property type="entry name" value="Arp2/3 complex 16 kDa subunit ARPC5"/>
    <property type="match status" value="1"/>
</dbReference>
<protein>
    <recommendedName>
        <fullName evidence="5">Actin-related protein 2/3 complex subunit 5</fullName>
    </recommendedName>
</protein>
<dbReference type="InterPro" id="IPR006789">
    <property type="entry name" value="ARPC5"/>
</dbReference>
<evidence type="ECO:0000256" key="3">
    <source>
        <dbReference type="ARBA" id="ARBA00022490"/>
    </source>
</evidence>
<dbReference type="GO" id="GO:0030833">
    <property type="term" value="P:regulation of actin filament polymerization"/>
    <property type="evidence" value="ECO:0007669"/>
    <property type="project" value="InterPro"/>
</dbReference>
<dbReference type="AlphaFoldDB" id="A0A9W7BLZ2"/>
<organism evidence="6 7">
    <name type="scientific">Triparma verrucosa</name>
    <dbReference type="NCBI Taxonomy" id="1606542"/>
    <lineage>
        <taxon>Eukaryota</taxon>
        <taxon>Sar</taxon>
        <taxon>Stramenopiles</taxon>
        <taxon>Ochrophyta</taxon>
        <taxon>Bolidophyceae</taxon>
        <taxon>Parmales</taxon>
        <taxon>Triparmaceae</taxon>
        <taxon>Triparma</taxon>
    </lineage>
</organism>
<evidence type="ECO:0000256" key="1">
    <source>
        <dbReference type="ARBA" id="ARBA00004245"/>
    </source>
</evidence>
<comment type="subcellular location">
    <subcellularLocation>
        <location evidence="1">Cytoplasm</location>
        <location evidence="1">Cytoskeleton</location>
    </subcellularLocation>
</comment>
<dbReference type="PANTHER" id="PTHR12644">
    <property type="entry name" value="ARP2/3 COMPLEX 16 KD SUBUNIT P16-ARC"/>
    <property type="match status" value="1"/>
</dbReference>
<dbReference type="Pfam" id="PF04699">
    <property type="entry name" value="P16-Arc"/>
    <property type="match status" value="1"/>
</dbReference>
<evidence type="ECO:0000256" key="4">
    <source>
        <dbReference type="ARBA" id="ARBA00023212"/>
    </source>
</evidence>
<keyword evidence="3" id="KW-0963">Cytoplasm</keyword>
<comment type="function">
    <text evidence="5">Functions as component of the Arp2/3 complex which is involved in regulation of actin polymerization and together with an activating nucleation-promoting factor (NPF) mediates the formation of branched actin networks. Arp2/3 complex plays a critical role in the control of cell morphogenesis via the modulation of cell polarity development.</text>
</comment>
<keyword evidence="4 5" id="KW-0206">Cytoskeleton</keyword>
<keyword evidence="7" id="KW-1185">Reference proteome</keyword>
<dbReference type="GO" id="GO:0034314">
    <property type="term" value="P:Arp2/3 complex-mediated actin nucleation"/>
    <property type="evidence" value="ECO:0007669"/>
    <property type="project" value="InterPro"/>
</dbReference>
<gene>
    <name evidence="6" type="ORF">TrVE_jg12268</name>
</gene>
<sequence>MSSEEEISAAVNARKGKVAGMLSGDKMSALRVALTDPPVTSKNPDTKAINCNTVGDVITAVGESDIDSVIEKLEMAECDILMKYIYKLLGDTSHSDKSGVMLKWHAKLLKKTGMGSIVRSMTDRKTV</sequence>
<comment type="caution">
    <text evidence="6">The sequence shown here is derived from an EMBL/GenBank/DDBJ whole genome shotgun (WGS) entry which is preliminary data.</text>
</comment>
<dbReference type="GO" id="GO:0005885">
    <property type="term" value="C:Arp2/3 protein complex"/>
    <property type="evidence" value="ECO:0007669"/>
    <property type="project" value="InterPro"/>
</dbReference>
<evidence type="ECO:0000313" key="7">
    <source>
        <dbReference type="Proteomes" id="UP001165160"/>
    </source>
</evidence>
<dbReference type="Proteomes" id="UP001165160">
    <property type="component" value="Unassembled WGS sequence"/>
</dbReference>
<name>A0A9W7BLZ2_9STRA</name>